<evidence type="ECO:0000313" key="3">
    <source>
        <dbReference type="Proteomes" id="UP000253508"/>
    </source>
</evidence>
<dbReference type="Proteomes" id="UP000253508">
    <property type="component" value="Unassembled WGS sequence"/>
</dbReference>
<dbReference type="EMBL" id="QORO01000001">
    <property type="protein sequence ID" value="RCK61664.1"/>
    <property type="molecule type" value="Genomic_DNA"/>
</dbReference>
<keyword evidence="1" id="KW-1133">Transmembrane helix</keyword>
<evidence type="ECO:0000256" key="1">
    <source>
        <dbReference type="SAM" id="Phobius"/>
    </source>
</evidence>
<gene>
    <name evidence="2" type="ORF">DTO57_03290</name>
</gene>
<keyword evidence="1" id="KW-0812">Transmembrane</keyword>
<dbReference type="RefSeq" id="WP_114116769.1">
    <property type="nucleotide sequence ID" value="NZ_BMHU01000001.1"/>
</dbReference>
<sequence length="69" mass="7557">MTETLVIALLVFLGTVIAALVAGGVTLAVQLTRWKADNHLLWLHNRQLIDHIYRGNPPPPPPPPPGLFD</sequence>
<reference evidence="2 3" key="1">
    <citation type="submission" date="2018-07" db="EMBL/GenBank/DDBJ databases">
        <title>Microbacterium endoborsara sp. nov., a novel actinobacterium isolated from Borszczowia aralocaspica.</title>
        <authorList>
            <person name="An D."/>
        </authorList>
    </citation>
    <scope>NUCLEOTIDE SEQUENCE [LARGE SCALE GENOMIC DNA]</scope>
    <source>
        <strain evidence="2 3">C1.15228</strain>
    </source>
</reference>
<name>A0A367Y726_9MICO</name>
<feature type="transmembrane region" description="Helical" evidence="1">
    <location>
        <begin position="6"/>
        <end position="29"/>
    </location>
</feature>
<protein>
    <submittedName>
        <fullName evidence="2">Uncharacterized protein</fullName>
    </submittedName>
</protein>
<dbReference type="AlphaFoldDB" id="A0A367Y726"/>
<organism evidence="2 3">
    <name type="scientific">Microbacterium sorbitolivorans</name>
    <dbReference type="NCBI Taxonomy" id="1867410"/>
    <lineage>
        <taxon>Bacteria</taxon>
        <taxon>Bacillati</taxon>
        <taxon>Actinomycetota</taxon>
        <taxon>Actinomycetes</taxon>
        <taxon>Micrococcales</taxon>
        <taxon>Microbacteriaceae</taxon>
        <taxon>Microbacterium</taxon>
    </lineage>
</organism>
<keyword evidence="3" id="KW-1185">Reference proteome</keyword>
<comment type="caution">
    <text evidence="2">The sequence shown here is derived from an EMBL/GenBank/DDBJ whole genome shotgun (WGS) entry which is preliminary data.</text>
</comment>
<accession>A0A367Y726</accession>
<proteinExistence type="predicted"/>
<evidence type="ECO:0000313" key="2">
    <source>
        <dbReference type="EMBL" id="RCK61664.1"/>
    </source>
</evidence>
<keyword evidence="1" id="KW-0472">Membrane</keyword>